<feature type="transmembrane region" description="Helical" evidence="7">
    <location>
        <begin position="90"/>
        <end position="109"/>
    </location>
</feature>
<keyword evidence="6" id="KW-0862">Zinc</keyword>
<name>B3S0I8_TRIAD</name>
<evidence type="ECO:0000313" key="9">
    <source>
        <dbReference type="Proteomes" id="UP000009022"/>
    </source>
</evidence>
<dbReference type="OrthoDB" id="535992at2759"/>
<dbReference type="KEGG" id="tad:TRIADDRAFT_57064"/>
<keyword evidence="3 7" id="KW-0812">Transmembrane</keyword>
<organism evidence="8 9">
    <name type="scientific">Trichoplax adhaerens</name>
    <name type="common">Trichoplax reptans</name>
    <dbReference type="NCBI Taxonomy" id="10228"/>
    <lineage>
        <taxon>Eukaryota</taxon>
        <taxon>Metazoa</taxon>
        <taxon>Placozoa</taxon>
        <taxon>Uniplacotomia</taxon>
        <taxon>Trichoplacea</taxon>
        <taxon>Trichoplacidae</taxon>
        <taxon>Trichoplax</taxon>
    </lineage>
</organism>
<dbReference type="RefSeq" id="XP_002113542.1">
    <property type="nucleotide sequence ID" value="XM_002113506.1"/>
</dbReference>
<dbReference type="AlphaFoldDB" id="B3S0I8"/>
<dbReference type="Pfam" id="PF03006">
    <property type="entry name" value="HlyIII"/>
    <property type="match status" value="1"/>
</dbReference>
<feature type="transmembrane region" description="Helical" evidence="7">
    <location>
        <begin position="53"/>
        <end position="70"/>
    </location>
</feature>
<feature type="transmembrane region" description="Helical" evidence="7">
    <location>
        <begin position="290"/>
        <end position="313"/>
    </location>
</feature>
<dbReference type="InParanoid" id="B3S0I8"/>
<feature type="binding site" evidence="6">
    <location>
        <position position="253"/>
    </location>
    <ligand>
        <name>Zn(2+)</name>
        <dbReference type="ChEBI" id="CHEBI:29105"/>
    </ligand>
</feature>
<comment type="subcellular location">
    <subcellularLocation>
        <location evidence="1">Membrane</location>
        <topology evidence="1">Multi-pass membrane protein</topology>
    </subcellularLocation>
</comment>
<dbReference type="OMA" id="NCMSERA"/>
<keyword evidence="5 7" id="KW-0472">Membrane</keyword>
<evidence type="ECO:0000256" key="3">
    <source>
        <dbReference type="ARBA" id="ARBA00022692"/>
    </source>
</evidence>
<dbReference type="PANTHER" id="PTHR20855">
    <property type="entry name" value="ADIPOR/PROGESTIN RECEPTOR-RELATED"/>
    <property type="match status" value="1"/>
</dbReference>
<sequence>MTEMRKSNSISYLPVHQMPTQYREPYILTGYREPCSTCKSCLRSLIRASNETLNVWTHFLPIIYFLNRAIQFYSNNDSGCFEFQYYPFMPNYIGIIFYHLASSIAHLFCSMSIKYRHTCFYIDYSGICIYAMGAGITYYNLYVLPNAPTNNYPLSQIAFTILSFGVSLSVCLVSCISRHYWRSTGAVIRTGAFAINLIFNTSPSLWLFWQNQLPSATHLVRQWSWYVAAITAYVFKIPEKFAPGKFDVIGHSHQWFHVFLSLGTVEQINSLEFDVNACRPKYMPSDAPSFFITIGSMMLAILLNALIVSICSYKLARHAKMD</sequence>
<dbReference type="PhylomeDB" id="B3S0I8"/>
<feature type="transmembrane region" description="Helical" evidence="7">
    <location>
        <begin position="154"/>
        <end position="175"/>
    </location>
</feature>
<dbReference type="CTD" id="6754389"/>
<dbReference type="PANTHER" id="PTHR20855:SF143">
    <property type="entry name" value="MEMBRANE PROGESTIN RECEPTOR EPSILON"/>
    <property type="match status" value="1"/>
</dbReference>
<dbReference type="HOGENOM" id="CLU_052356_2_0_1"/>
<dbReference type="GO" id="GO:0038023">
    <property type="term" value="F:signaling receptor activity"/>
    <property type="evidence" value="ECO:0000318"/>
    <property type="project" value="GO_Central"/>
</dbReference>
<dbReference type="GeneID" id="6754389"/>
<dbReference type="Proteomes" id="UP000009022">
    <property type="component" value="Unassembled WGS sequence"/>
</dbReference>
<protein>
    <submittedName>
        <fullName evidence="8">Uncharacterized protein</fullName>
    </submittedName>
</protein>
<keyword evidence="9" id="KW-1185">Reference proteome</keyword>
<evidence type="ECO:0000256" key="5">
    <source>
        <dbReference type="ARBA" id="ARBA00023136"/>
    </source>
</evidence>
<dbReference type="EMBL" id="DS985246">
    <property type="protein sequence ID" value="EDV24016.1"/>
    <property type="molecule type" value="Genomic_DNA"/>
</dbReference>
<dbReference type="eggNOG" id="KOG0748">
    <property type="taxonomic scope" value="Eukaryota"/>
</dbReference>
<feature type="transmembrane region" description="Helical" evidence="7">
    <location>
        <begin position="121"/>
        <end position="142"/>
    </location>
</feature>
<evidence type="ECO:0000256" key="7">
    <source>
        <dbReference type="SAM" id="Phobius"/>
    </source>
</evidence>
<feature type="transmembrane region" description="Helical" evidence="7">
    <location>
        <begin position="187"/>
        <end position="209"/>
    </location>
</feature>
<dbReference type="GO" id="GO:0046872">
    <property type="term" value="F:metal ion binding"/>
    <property type="evidence" value="ECO:0007669"/>
    <property type="project" value="UniProtKB-KW"/>
</dbReference>
<dbReference type="GO" id="GO:0016020">
    <property type="term" value="C:membrane"/>
    <property type="evidence" value="ECO:0007669"/>
    <property type="project" value="UniProtKB-SubCell"/>
</dbReference>
<evidence type="ECO:0000256" key="4">
    <source>
        <dbReference type="ARBA" id="ARBA00022989"/>
    </source>
</evidence>
<dbReference type="STRING" id="10228.B3S0I8"/>
<evidence type="ECO:0000313" key="8">
    <source>
        <dbReference type="EMBL" id="EDV24016.1"/>
    </source>
</evidence>
<accession>B3S0I8</accession>
<evidence type="ECO:0000256" key="6">
    <source>
        <dbReference type="PIRSR" id="PIRSR604254-1"/>
    </source>
</evidence>
<feature type="binding site" evidence="6">
    <location>
        <position position="257"/>
    </location>
    <ligand>
        <name>Zn(2+)</name>
        <dbReference type="ChEBI" id="CHEBI:29105"/>
    </ligand>
</feature>
<reference evidence="8 9" key="1">
    <citation type="journal article" date="2008" name="Nature">
        <title>The Trichoplax genome and the nature of placozoans.</title>
        <authorList>
            <person name="Srivastava M."/>
            <person name="Begovic E."/>
            <person name="Chapman J."/>
            <person name="Putnam N.H."/>
            <person name="Hellsten U."/>
            <person name="Kawashima T."/>
            <person name="Kuo A."/>
            <person name="Mitros T."/>
            <person name="Salamov A."/>
            <person name="Carpenter M.L."/>
            <person name="Signorovitch A.Y."/>
            <person name="Moreno M.A."/>
            <person name="Kamm K."/>
            <person name="Grimwood J."/>
            <person name="Schmutz J."/>
            <person name="Shapiro H."/>
            <person name="Grigoriev I.V."/>
            <person name="Buss L.W."/>
            <person name="Schierwater B."/>
            <person name="Dellaporta S.L."/>
            <person name="Rokhsar D.S."/>
        </authorList>
    </citation>
    <scope>NUCLEOTIDE SEQUENCE [LARGE SCALE GENOMIC DNA]</scope>
    <source>
        <strain evidence="8 9">Grell-BS-1999</strain>
    </source>
</reference>
<keyword evidence="4 7" id="KW-1133">Transmembrane helix</keyword>
<comment type="similarity">
    <text evidence="2">Belongs to the ADIPOR family.</text>
</comment>
<keyword evidence="6" id="KW-0479">Metal-binding</keyword>
<evidence type="ECO:0000256" key="2">
    <source>
        <dbReference type="ARBA" id="ARBA00007018"/>
    </source>
</evidence>
<feature type="binding site" evidence="6">
    <location>
        <position position="106"/>
    </location>
    <ligand>
        <name>Zn(2+)</name>
        <dbReference type="ChEBI" id="CHEBI:29105"/>
    </ligand>
</feature>
<evidence type="ECO:0000256" key="1">
    <source>
        <dbReference type="ARBA" id="ARBA00004141"/>
    </source>
</evidence>
<dbReference type="InterPro" id="IPR004254">
    <property type="entry name" value="AdipoR/HlyIII-related"/>
</dbReference>
<proteinExistence type="inferred from homology"/>
<gene>
    <name evidence="8" type="ORF">TRIADDRAFT_57064</name>
</gene>